<dbReference type="EMBL" id="FNUE01000002">
    <property type="protein sequence ID" value="SEE52757.1"/>
    <property type="molecule type" value="Genomic_DNA"/>
</dbReference>
<dbReference type="SUPFAM" id="SSF52096">
    <property type="entry name" value="ClpP/crotonase"/>
    <property type="match status" value="1"/>
</dbReference>
<dbReference type="OrthoDB" id="7168509at2"/>
<dbReference type="GO" id="GO:0007165">
    <property type="term" value="P:signal transduction"/>
    <property type="evidence" value="ECO:0007669"/>
    <property type="project" value="TreeGrafter"/>
</dbReference>
<dbReference type="CDD" id="cd07561">
    <property type="entry name" value="Peptidase_S41_CPP_like"/>
    <property type="match status" value="1"/>
</dbReference>
<feature type="domain" description="Tail specific protease" evidence="1">
    <location>
        <begin position="191"/>
        <end position="401"/>
    </location>
</feature>
<evidence type="ECO:0000313" key="5">
    <source>
        <dbReference type="Proteomes" id="UP000183071"/>
    </source>
</evidence>
<dbReference type="GO" id="GO:0004175">
    <property type="term" value="F:endopeptidase activity"/>
    <property type="evidence" value="ECO:0007669"/>
    <property type="project" value="TreeGrafter"/>
</dbReference>
<dbReference type="Gene3D" id="3.90.226.10">
    <property type="entry name" value="2-enoyl-CoA Hydratase, Chain A, domain 1"/>
    <property type="match status" value="1"/>
</dbReference>
<evidence type="ECO:0000259" key="1">
    <source>
        <dbReference type="SMART" id="SM00245"/>
    </source>
</evidence>
<evidence type="ECO:0000313" key="4">
    <source>
        <dbReference type="Proteomes" id="UP000037716"/>
    </source>
</evidence>
<evidence type="ECO:0000313" key="2">
    <source>
        <dbReference type="EMBL" id="KOY52810.1"/>
    </source>
</evidence>
<dbReference type="GO" id="GO:0006508">
    <property type="term" value="P:proteolysis"/>
    <property type="evidence" value="ECO:0007669"/>
    <property type="project" value="InterPro"/>
</dbReference>
<reference evidence="2 4" key="1">
    <citation type="submission" date="2015-07" db="EMBL/GenBank/DDBJ databases">
        <title>Genome of Polaribacter dokdonenesis DSW-5, isolated from seawater off Dokdo in Korea.</title>
        <authorList>
            <person name="Yoon K."/>
            <person name="Song J.Y."/>
            <person name="Kim J.F."/>
        </authorList>
    </citation>
    <scope>NUCLEOTIDE SEQUENCE [LARGE SCALE GENOMIC DNA]</scope>
    <source>
        <strain evidence="2 4">DSW-5</strain>
    </source>
</reference>
<dbReference type="AlphaFoldDB" id="A0A0N0UNX8"/>
<dbReference type="Gene3D" id="3.30.750.170">
    <property type="match status" value="1"/>
</dbReference>
<dbReference type="PANTHER" id="PTHR32060">
    <property type="entry name" value="TAIL-SPECIFIC PROTEASE"/>
    <property type="match status" value="1"/>
</dbReference>
<dbReference type="GO" id="GO:0030288">
    <property type="term" value="C:outer membrane-bounded periplasmic space"/>
    <property type="evidence" value="ECO:0007669"/>
    <property type="project" value="TreeGrafter"/>
</dbReference>
<reference evidence="3 5" key="2">
    <citation type="submission" date="2016-10" db="EMBL/GenBank/DDBJ databases">
        <authorList>
            <person name="Varghese N."/>
            <person name="Submissions S."/>
        </authorList>
    </citation>
    <scope>NUCLEOTIDE SEQUENCE [LARGE SCALE GENOMIC DNA]</scope>
    <source>
        <strain evidence="3 5">DSW-5</strain>
    </source>
</reference>
<proteinExistence type="predicted"/>
<dbReference type="GO" id="GO:0008236">
    <property type="term" value="F:serine-type peptidase activity"/>
    <property type="evidence" value="ECO:0007669"/>
    <property type="project" value="InterPro"/>
</dbReference>
<dbReference type="STRING" id="1300348.I602_2370"/>
<dbReference type="Proteomes" id="UP000183071">
    <property type="component" value="Unassembled WGS sequence"/>
</dbReference>
<accession>A0A0N0UNX8</accession>
<comment type="caution">
    <text evidence="2">The sequence shown here is derived from an EMBL/GenBank/DDBJ whole genome shotgun (WGS) entry which is preliminary data.</text>
</comment>
<dbReference type="InterPro" id="IPR005151">
    <property type="entry name" value="Tail-specific_protease"/>
</dbReference>
<organism evidence="2 4">
    <name type="scientific">Polaribacter dokdonensis DSW-5</name>
    <dbReference type="NCBI Taxonomy" id="1300348"/>
    <lineage>
        <taxon>Bacteria</taxon>
        <taxon>Pseudomonadati</taxon>
        <taxon>Bacteroidota</taxon>
        <taxon>Flavobacteriia</taxon>
        <taxon>Flavobacteriales</taxon>
        <taxon>Flavobacteriaceae</taxon>
    </lineage>
</organism>
<dbReference type="InterPro" id="IPR029045">
    <property type="entry name" value="ClpP/crotonase-like_dom_sf"/>
</dbReference>
<sequence>MKNTFKTFLLLTILILSSCEKTEIASIQNSTQDDINYFIWKGLNVYYFWQQDVPDLADNRFATFDDLYTYFRGFSSPETVFESLLNRPEDRFSVIVDDYVALENSFQGLNLSNGIEFGLVRYKTNSSNIFGYVRYVIPNSDAASKNITRGQIFTSINGQQLTDTNFSSLLFSSNTTYSMGFADYNDGDPVQNGTLVSLQKTDLQENPIAIAKVIEESNQKIGYLMYNQFSRNFDADLNAAFANFKSENINDLIIDLRYNPGGSVQSASYLGSMVTGQFTDQVYSKEIWNQKILAANPPETFINNFTNQIRNLDATGNVVVEENINSLGLNRVYIITSGSTASASELLMNALSAYIDVNIVGTTTVGKQVGSITLYDSDNLRKTGANFNTNHNYALQPLVLEITNKNNVNYPNGITPGTDLPGIILAEDFDNLGTLGDVNEPLLSRTIQYIITGSKTNSKQQKAANFDEIYDSKMATPAGNNMLSEGRNIEL</sequence>
<dbReference type="InterPro" id="IPR036034">
    <property type="entry name" value="PDZ_sf"/>
</dbReference>
<name>A0A0N0UNX8_9FLAO</name>
<dbReference type="RefSeq" id="WP_053974883.1">
    <property type="nucleotide sequence ID" value="NZ_FNUE01000002.1"/>
</dbReference>
<dbReference type="EMBL" id="LGBR01000001">
    <property type="protein sequence ID" value="KOY52810.1"/>
    <property type="molecule type" value="Genomic_DNA"/>
</dbReference>
<keyword evidence="5" id="KW-1185">Reference proteome</keyword>
<dbReference type="PATRIC" id="fig|1300348.6.peg.2371"/>
<dbReference type="PROSITE" id="PS51257">
    <property type="entry name" value="PROKAR_LIPOPROTEIN"/>
    <property type="match status" value="1"/>
</dbReference>
<protein>
    <submittedName>
        <fullName evidence="2">Peptidase family S41</fullName>
    </submittedName>
</protein>
<dbReference type="Pfam" id="PF18294">
    <property type="entry name" value="Pept_S41_N"/>
    <property type="match status" value="1"/>
</dbReference>
<evidence type="ECO:0000313" key="3">
    <source>
        <dbReference type="EMBL" id="SEE52757.1"/>
    </source>
</evidence>
<dbReference type="Pfam" id="PF03572">
    <property type="entry name" value="Peptidase_S41"/>
    <property type="match status" value="1"/>
</dbReference>
<dbReference type="InterPro" id="IPR041613">
    <property type="entry name" value="Pept_S41_N"/>
</dbReference>
<dbReference type="SMART" id="SM00245">
    <property type="entry name" value="TSPc"/>
    <property type="match status" value="1"/>
</dbReference>
<dbReference type="Gene3D" id="2.30.42.10">
    <property type="match status" value="1"/>
</dbReference>
<gene>
    <name evidence="2" type="ORF">I602_2370</name>
    <name evidence="3" type="ORF">SAMN05444353_2145</name>
</gene>
<dbReference type="PANTHER" id="PTHR32060:SF30">
    <property type="entry name" value="CARBOXY-TERMINAL PROCESSING PROTEASE CTPA"/>
    <property type="match status" value="1"/>
</dbReference>
<dbReference type="Proteomes" id="UP000037716">
    <property type="component" value="Unassembled WGS sequence"/>
</dbReference>